<dbReference type="PANTHER" id="PTHR36932:SF1">
    <property type="entry name" value="CAPSULAR POLYSACCHARIDE BIOSYNTHESIS PROTEIN"/>
    <property type="match status" value="1"/>
</dbReference>
<name>A0A414PP76_FUSMR</name>
<organism evidence="1 2">
    <name type="scientific">Fusobacterium mortiferum</name>
    <dbReference type="NCBI Taxonomy" id="850"/>
    <lineage>
        <taxon>Bacteria</taxon>
        <taxon>Fusobacteriati</taxon>
        <taxon>Fusobacteriota</taxon>
        <taxon>Fusobacteriia</taxon>
        <taxon>Fusobacteriales</taxon>
        <taxon>Fusobacteriaceae</taxon>
        <taxon>Fusobacterium</taxon>
    </lineage>
</organism>
<dbReference type="RefSeq" id="WP_118234624.1">
    <property type="nucleotide sequence ID" value="NZ_QRHL01000027.1"/>
</dbReference>
<proteinExistence type="predicted"/>
<evidence type="ECO:0000313" key="2">
    <source>
        <dbReference type="Proteomes" id="UP000284676"/>
    </source>
</evidence>
<dbReference type="EMBL" id="QRHL01000027">
    <property type="protein sequence ID" value="RHF70332.1"/>
    <property type="molecule type" value="Genomic_DNA"/>
</dbReference>
<accession>A0A414PP76</accession>
<reference evidence="1 2" key="1">
    <citation type="submission" date="2018-08" db="EMBL/GenBank/DDBJ databases">
        <title>A genome reference for cultivated species of the human gut microbiota.</title>
        <authorList>
            <person name="Zou Y."/>
            <person name="Xue W."/>
            <person name="Luo G."/>
        </authorList>
    </citation>
    <scope>NUCLEOTIDE SEQUENCE [LARGE SCALE GENOMIC DNA]</scope>
    <source>
        <strain evidence="1 2">AM25-1</strain>
    </source>
</reference>
<sequence length="429" mass="50365">MLDIIKYIYEKIPYNLSKKMIEIFRLNPYYSDRIWNDIKKIELDYKNCKNLNNSLNNLGIKDIDNLKKIELIDSEYLRRNLDTLINLKVRGYYTSTGGTTGIPLKLYLSDQSYYKDIAHVIWGWNKLGYQKGDKKLTLRGAASSLKDKLYKYNPIYNELQINVFKMDKYNIDEIIREIEKFNPRFGHGYPSSFFRLATLLENKKINIKLKGISLTSENLYEEQRKVIEKVFDCKARGFWGHTERLGIAIEKVNERNIYEIPLTYGLIEIIKENGIEAEEGEEGEIVCTGFINKGMKLIRYKTGDYATVHKKEKGIVIEIRNLIGKRGKEYLYTKNGQKISTASLTLHSKAQYEFKYIQLLQNEVEKVNVNVVLWDNKDVSKDIRALKEEFESKVQDIDFKINIVNEKEIKITHRGKIPYLITEINKIER</sequence>
<protein>
    <recommendedName>
        <fullName evidence="3">Phenylacetate--CoA ligase family protein</fullName>
    </recommendedName>
</protein>
<dbReference type="SUPFAM" id="SSF56801">
    <property type="entry name" value="Acetyl-CoA synthetase-like"/>
    <property type="match status" value="1"/>
</dbReference>
<evidence type="ECO:0000313" key="1">
    <source>
        <dbReference type="EMBL" id="RHF70332.1"/>
    </source>
</evidence>
<comment type="caution">
    <text evidence="1">The sequence shown here is derived from an EMBL/GenBank/DDBJ whole genome shotgun (WGS) entry which is preliminary data.</text>
</comment>
<dbReference type="InterPro" id="IPR042099">
    <property type="entry name" value="ANL_N_sf"/>
</dbReference>
<dbReference type="InterPro" id="IPR053158">
    <property type="entry name" value="CapK_Type1_Caps_Biosynth"/>
</dbReference>
<dbReference type="PANTHER" id="PTHR36932">
    <property type="entry name" value="CAPSULAR POLYSACCHARIDE BIOSYNTHESIS PROTEIN"/>
    <property type="match status" value="1"/>
</dbReference>
<dbReference type="Proteomes" id="UP000284676">
    <property type="component" value="Unassembled WGS sequence"/>
</dbReference>
<evidence type="ECO:0008006" key="3">
    <source>
        <dbReference type="Google" id="ProtNLM"/>
    </source>
</evidence>
<dbReference type="Gene3D" id="3.40.50.12780">
    <property type="entry name" value="N-terminal domain of ligase-like"/>
    <property type="match status" value="1"/>
</dbReference>
<gene>
    <name evidence="1" type="ORF">DW663_10885</name>
</gene>
<dbReference type="AlphaFoldDB" id="A0A414PP76"/>